<dbReference type="PANTHER" id="PTHR13696:SF52">
    <property type="entry name" value="PARA FAMILY PROTEIN CT_582"/>
    <property type="match status" value="1"/>
</dbReference>
<dbReference type="Gene3D" id="3.40.50.300">
    <property type="entry name" value="P-loop containing nucleotide triphosphate hydrolases"/>
    <property type="match status" value="1"/>
</dbReference>
<dbReference type="Proteomes" id="UP001224418">
    <property type="component" value="Unassembled WGS sequence"/>
</dbReference>
<evidence type="ECO:0000313" key="3">
    <source>
        <dbReference type="Proteomes" id="UP001224418"/>
    </source>
</evidence>
<feature type="domain" description="AAA" evidence="1">
    <location>
        <begin position="1"/>
        <end position="178"/>
    </location>
</feature>
<accession>A0ABU0JS29</accession>
<dbReference type="PANTHER" id="PTHR13696">
    <property type="entry name" value="P-LOOP CONTAINING NUCLEOSIDE TRIPHOSPHATE HYDROLASE"/>
    <property type="match status" value="1"/>
</dbReference>
<name>A0ABU0JS29_HATLI</name>
<evidence type="ECO:0000259" key="1">
    <source>
        <dbReference type="Pfam" id="PF13614"/>
    </source>
</evidence>
<proteinExistence type="predicted"/>
<evidence type="ECO:0000313" key="2">
    <source>
        <dbReference type="EMBL" id="MDQ0478737.1"/>
    </source>
</evidence>
<organism evidence="2 3">
    <name type="scientific">Hathewaya limosa</name>
    <name type="common">Clostridium limosum</name>
    <dbReference type="NCBI Taxonomy" id="1536"/>
    <lineage>
        <taxon>Bacteria</taxon>
        <taxon>Bacillati</taxon>
        <taxon>Bacillota</taxon>
        <taxon>Clostridia</taxon>
        <taxon>Eubacteriales</taxon>
        <taxon>Clostridiaceae</taxon>
        <taxon>Hathewaya</taxon>
    </lineage>
</organism>
<gene>
    <name evidence="2" type="ORF">QOZ93_000446</name>
</gene>
<protein>
    <submittedName>
        <fullName evidence="2">Chromosome partitioning protein</fullName>
    </submittedName>
</protein>
<dbReference type="SUPFAM" id="SSF52540">
    <property type="entry name" value="P-loop containing nucleoside triphosphate hydrolases"/>
    <property type="match status" value="1"/>
</dbReference>
<dbReference type="Pfam" id="PF13614">
    <property type="entry name" value="AAA_31"/>
    <property type="match status" value="1"/>
</dbReference>
<dbReference type="InterPro" id="IPR050678">
    <property type="entry name" value="DNA_Partitioning_ATPase"/>
</dbReference>
<dbReference type="InterPro" id="IPR027417">
    <property type="entry name" value="P-loop_NTPase"/>
</dbReference>
<sequence length="260" mass="29032">MKTICIFNQKGGVGKTTTNINLCTFLALEGYRVLTIDIDPQGNTTSGLGIDKSNIEKSMYDVLTTDISLNDIIIESDLVENLFIAPSTMELAGAEVELIDAQNRETILKNKLEEIKGNYDFIFMDCPPSLGVLTINALTAANSVLIPIQCEFYALEGVGQLMNTFNLVKMGLNTKLDIEGVIMTMYDNRTRLCNEVSQEVREFFNDKVYENVINRNIRLAEAPSYGLPIALYDGNCKGAKAFKKVTEEFIKRQKEVLKVE</sequence>
<keyword evidence="3" id="KW-1185">Reference proteome</keyword>
<dbReference type="EMBL" id="JAUSWN010000002">
    <property type="protein sequence ID" value="MDQ0478737.1"/>
    <property type="molecule type" value="Genomic_DNA"/>
</dbReference>
<dbReference type="CDD" id="cd02042">
    <property type="entry name" value="ParAB_family"/>
    <property type="match status" value="1"/>
</dbReference>
<reference evidence="2 3" key="1">
    <citation type="submission" date="2023-07" db="EMBL/GenBank/DDBJ databases">
        <title>Genomic Encyclopedia of Type Strains, Phase IV (KMG-IV): sequencing the most valuable type-strain genomes for metagenomic binning, comparative biology and taxonomic classification.</title>
        <authorList>
            <person name="Goeker M."/>
        </authorList>
    </citation>
    <scope>NUCLEOTIDE SEQUENCE [LARGE SCALE GENOMIC DNA]</scope>
    <source>
        <strain evidence="2 3">DSM 1400</strain>
    </source>
</reference>
<dbReference type="RefSeq" id="WP_307354951.1">
    <property type="nucleotide sequence ID" value="NZ_BAAACJ010000008.1"/>
</dbReference>
<dbReference type="InterPro" id="IPR025669">
    <property type="entry name" value="AAA_dom"/>
</dbReference>
<comment type="caution">
    <text evidence="2">The sequence shown here is derived from an EMBL/GenBank/DDBJ whole genome shotgun (WGS) entry which is preliminary data.</text>
</comment>